<reference evidence="1 2" key="1">
    <citation type="journal article" date="2018" name="Sci. Rep.">
        <title>Characterisation of pathogen-specific regions and novel effector candidates in Fusarium oxysporum f. sp. cepae.</title>
        <authorList>
            <person name="Armitage A.D."/>
            <person name="Taylor A."/>
            <person name="Sobczyk M.K."/>
            <person name="Baxter L."/>
            <person name="Greenfield B.P."/>
            <person name="Bates H.J."/>
            <person name="Wilson F."/>
            <person name="Jackson A.C."/>
            <person name="Ott S."/>
            <person name="Harrison R.J."/>
            <person name="Clarkson J.P."/>
        </authorList>
    </citation>
    <scope>NUCLEOTIDE SEQUENCE [LARGE SCALE GENOMIC DNA]</scope>
    <source>
        <strain evidence="1 2">Fo_A28</strain>
    </source>
</reference>
<comment type="caution">
    <text evidence="1">The sequence shown here is derived from an EMBL/GenBank/DDBJ whole genome shotgun (WGS) entry which is preliminary data.</text>
</comment>
<dbReference type="EMBL" id="MRCY01000114">
    <property type="protein sequence ID" value="RKK97106.1"/>
    <property type="molecule type" value="Genomic_DNA"/>
</dbReference>
<name>A0A420PX59_FUSOX</name>
<evidence type="ECO:0000313" key="1">
    <source>
        <dbReference type="EMBL" id="RKK97106.1"/>
    </source>
</evidence>
<dbReference type="AlphaFoldDB" id="A0A420PX59"/>
<evidence type="ECO:0000313" key="2">
    <source>
        <dbReference type="Proteomes" id="UP000285860"/>
    </source>
</evidence>
<sequence>MCNPARQLLAGLTDTGSPSTQQFKLTLHERLFQYPDKPRTRRIRHNKLPKASSKTSTIMTADSIDTVMQALIARLLIIFNILTTFISTFRHSEKSSESLHSEEPPIPLQAASNFCVGIVGKPVSISSLISKGGFTDIHHCYSVEYGEFRLELNPQRGQDVDGVVLLQDASSLERRHWKGTGKPFAIEGGDYGVYCPVIEVLKKIYERDNRVDLELGLPLRGEDSSVTRSC</sequence>
<gene>
    <name evidence="1" type="ORF">BFJ68_g14115</name>
</gene>
<organism evidence="1 2">
    <name type="scientific">Fusarium oxysporum</name>
    <name type="common">Fusarium vascular wilt</name>
    <dbReference type="NCBI Taxonomy" id="5507"/>
    <lineage>
        <taxon>Eukaryota</taxon>
        <taxon>Fungi</taxon>
        <taxon>Dikarya</taxon>
        <taxon>Ascomycota</taxon>
        <taxon>Pezizomycotina</taxon>
        <taxon>Sordariomycetes</taxon>
        <taxon>Hypocreomycetidae</taxon>
        <taxon>Hypocreales</taxon>
        <taxon>Nectriaceae</taxon>
        <taxon>Fusarium</taxon>
        <taxon>Fusarium oxysporum species complex</taxon>
    </lineage>
</organism>
<dbReference type="Proteomes" id="UP000285860">
    <property type="component" value="Unassembled WGS sequence"/>
</dbReference>
<accession>A0A420PX59</accession>
<protein>
    <submittedName>
        <fullName evidence="1">Uncharacterized protein</fullName>
    </submittedName>
</protein>
<proteinExistence type="predicted"/>